<reference evidence="1 2" key="1">
    <citation type="journal article" date="2012" name="J. Bacteriol.">
        <title>Complete genome sequence of Alcanivorax dieselolei type strain B5.</title>
        <authorList>
            <person name="Lai Q."/>
            <person name="Li W."/>
            <person name="Shao Z."/>
        </authorList>
    </citation>
    <scope>NUCLEOTIDE SEQUENCE [LARGE SCALE GENOMIC DNA]</scope>
    <source>
        <strain evidence="2">DSM 16502 / CGMCC 1.3690 / B-5</strain>
    </source>
</reference>
<evidence type="ECO:0000313" key="1">
    <source>
        <dbReference type="EMBL" id="AFT68825.1"/>
    </source>
</evidence>
<name>K0C8J6_ALCDB</name>
<dbReference type="AlphaFoldDB" id="K0C8J6"/>
<protein>
    <submittedName>
        <fullName evidence="1">Uncharacterized protein</fullName>
    </submittedName>
</protein>
<organism evidence="1 2">
    <name type="scientific">Alcanivorax dieselolei (strain DSM 16502 / CGMCC 1.3690 / MCCC 1A00001 / B-5)</name>
    <name type="common">Alloalcanivorax dieselolei</name>
    <dbReference type="NCBI Taxonomy" id="930169"/>
    <lineage>
        <taxon>Bacteria</taxon>
        <taxon>Pseudomonadati</taxon>
        <taxon>Pseudomonadota</taxon>
        <taxon>Gammaproteobacteria</taxon>
        <taxon>Oceanospirillales</taxon>
        <taxon>Alcanivoracaceae</taxon>
        <taxon>Alloalcanivorax</taxon>
    </lineage>
</organism>
<dbReference type="EMBL" id="CP003466">
    <property type="protein sequence ID" value="AFT68825.1"/>
    <property type="molecule type" value="Genomic_DNA"/>
</dbReference>
<evidence type="ECO:0000313" key="2">
    <source>
        <dbReference type="Proteomes" id="UP000006286"/>
    </source>
</evidence>
<sequence length="50" mass="5705">MDVVSDVMEKEGEAILYDVVGNFNNEGNGVRFFVVASERFRLVIQFSVDY</sequence>
<gene>
    <name evidence="1" type="ordered locus">B5T_00540</name>
</gene>
<accession>K0C8J6</accession>
<dbReference type="KEGG" id="adi:B5T_00540"/>
<dbReference type="Proteomes" id="UP000006286">
    <property type="component" value="Chromosome"/>
</dbReference>
<keyword evidence="2" id="KW-1185">Reference proteome</keyword>
<proteinExistence type="predicted"/>
<dbReference type="HOGENOM" id="CLU_3113791_0_0_6"/>